<keyword evidence="3" id="KW-1003">Cell membrane</keyword>
<feature type="transmembrane region" description="Helical" evidence="7">
    <location>
        <begin position="343"/>
        <end position="362"/>
    </location>
</feature>
<keyword evidence="4 7" id="KW-0812">Transmembrane</keyword>
<evidence type="ECO:0000259" key="8">
    <source>
        <dbReference type="PROSITE" id="PS50850"/>
    </source>
</evidence>
<feature type="transmembrane region" description="Helical" evidence="7">
    <location>
        <begin position="284"/>
        <end position="302"/>
    </location>
</feature>
<evidence type="ECO:0000256" key="1">
    <source>
        <dbReference type="ARBA" id="ARBA00004651"/>
    </source>
</evidence>
<gene>
    <name evidence="9" type="ORF">GCM10007028_12880</name>
</gene>
<evidence type="ECO:0000256" key="6">
    <source>
        <dbReference type="ARBA" id="ARBA00023136"/>
    </source>
</evidence>
<keyword evidence="2" id="KW-0813">Transport</keyword>
<evidence type="ECO:0000256" key="2">
    <source>
        <dbReference type="ARBA" id="ARBA00022448"/>
    </source>
</evidence>
<feature type="domain" description="Major facilitator superfamily (MFS) profile" evidence="8">
    <location>
        <begin position="18"/>
        <end position="397"/>
    </location>
</feature>
<feature type="transmembrane region" description="Helical" evidence="7">
    <location>
        <begin position="212"/>
        <end position="233"/>
    </location>
</feature>
<feature type="transmembrane region" description="Helical" evidence="7">
    <location>
        <begin position="374"/>
        <end position="396"/>
    </location>
</feature>
<feature type="transmembrane region" description="Helical" evidence="7">
    <location>
        <begin position="308"/>
        <end position="331"/>
    </location>
</feature>
<dbReference type="Pfam" id="PF07690">
    <property type="entry name" value="MFS_1"/>
    <property type="match status" value="1"/>
</dbReference>
<dbReference type="InterPro" id="IPR020846">
    <property type="entry name" value="MFS_dom"/>
</dbReference>
<dbReference type="RefSeq" id="WP_189359973.1">
    <property type="nucleotide sequence ID" value="NZ_BMWZ01000003.1"/>
</dbReference>
<sequence length="405" mass="45301">MKTLITNYLNTFKGLSTEVWWLSLITLINRAGTMVIPFLSLYLRESLNFSYNQVGWVMSAFGIGSVIGSWMGGKLTDKIGYYKVMVFSLISTGLLFIALQFLTTFKSFCFGIFLVMLVADSFRPAMFVALSAYSKPENKTRSVTLIRLAINLGFSAGPAIGGLIITTLSYGGLFWVDGITCIAATWVLINVLNPKKTKTLDDVKTNNPKSAYADKAFLIFLLAMVLFGIVFLQYFSTMPLYYKDIHKLSELDIGIILGMNGFLIFVFEMPLIKWLENSTFTKTGLMLFGAILTGLSFLILNFTSWSGILIIGMLLMTFGEMIAFPFSNAFAMDRAKKGNQGEYMALYSIAFSVSHIFGHNAGMRLIDQLGFDNTWYIITLLAALCVFLIFILSRYLNAKKKLKQI</sequence>
<dbReference type="EMBL" id="BMWZ01000003">
    <property type="protein sequence ID" value="GGZ77080.1"/>
    <property type="molecule type" value="Genomic_DNA"/>
</dbReference>
<dbReference type="PANTHER" id="PTHR23517:SF2">
    <property type="entry name" value="MULTIDRUG RESISTANCE PROTEIN MDTH"/>
    <property type="match status" value="1"/>
</dbReference>
<dbReference type="PROSITE" id="PS50850">
    <property type="entry name" value="MFS"/>
    <property type="match status" value="1"/>
</dbReference>
<feature type="transmembrane region" description="Helical" evidence="7">
    <location>
        <begin position="20"/>
        <end position="42"/>
    </location>
</feature>
<evidence type="ECO:0000313" key="9">
    <source>
        <dbReference type="EMBL" id="GGZ77080.1"/>
    </source>
</evidence>
<dbReference type="GO" id="GO:0005886">
    <property type="term" value="C:plasma membrane"/>
    <property type="evidence" value="ECO:0007669"/>
    <property type="project" value="UniProtKB-SubCell"/>
</dbReference>
<accession>A0A918QXJ8</accession>
<organism evidence="9 10">
    <name type="scientific">Algibacter mikhailovii</name>
    <dbReference type="NCBI Taxonomy" id="425498"/>
    <lineage>
        <taxon>Bacteria</taxon>
        <taxon>Pseudomonadati</taxon>
        <taxon>Bacteroidota</taxon>
        <taxon>Flavobacteriia</taxon>
        <taxon>Flavobacteriales</taxon>
        <taxon>Flavobacteriaceae</taxon>
        <taxon>Algibacter</taxon>
    </lineage>
</organism>
<keyword evidence="6 7" id="KW-0472">Membrane</keyword>
<dbReference type="PANTHER" id="PTHR23517">
    <property type="entry name" value="RESISTANCE PROTEIN MDTM, PUTATIVE-RELATED-RELATED"/>
    <property type="match status" value="1"/>
</dbReference>
<comment type="caution">
    <text evidence="9">The sequence shown here is derived from an EMBL/GenBank/DDBJ whole genome shotgun (WGS) entry which is preliminary data.</text>
</comment>
<feature type="transmembrane region" description="Helical" evidence="7">
    <location>
        <begin position="253"/>
        <end position="272"/>
    </location>
</feature>
<reference evidence="9" key="2">
    <citation type="submission" date="2020-09" db="EMBL/GenBank/DDBJ databases">
        <authorList>
            <person name="Sun Q."/>
            <person name="Kim S."/>
        </authorList>
    </citation>
    <scope>NUCLEOTIDE SEQUENCE</scope>
    <source>
        <strain evidence="9">KCTC 12710</strain>
    </source>
</reference>
<comment type="subcellular location">
    <subcellularLocation>
        <location evidence="1">Cell membrane</location>
        <topology evidence="1">Multi-pass membrane protein</topology>
    </subcellularLocation>
</comment>
<keyword evidence="5 7" id="KW-1133">Transmembrane helix</keyword>
<feature type="transmembrane region" description="Helical" evidence="7">
    <location>
        <begin position="108"/>
        <end position="133"/>
    </location>
</feature>
<reference evidence="9" key="1">
    <citation type="journal article" date="2014" name="Int. J. Syst. Evol. Microbiol.">
        <title>Complete genome sequence of Corynebacterium casei LMG S-19264T (=DSM 44701T), isolated from a smear-ripened cheese.</title>
        <authorList>
            <consortium name="US DOE Joint Genome Institute (JGI-PGF)"/>
            <person name="Walter F."/>
            <person name="Albersmeier A."/>
            <person name="Kalinowski J."/>
            <person name="Ruckert C."/>
        </authorList>
    </citation>
    <scope>NUCLEOTIDE SEQUENCE</scope>
    <source>
        <strain evidence="9">KCTC 12710</strain>
    </source>
</reference>
<evidence type="ECO:0000256" key="3">
    <source>
        <dbReference type="ARBA" id="ARBA00022475"/>
    </source>
</evidence>
<dbReference type="InterPro" id="IPR011701">
    <property type="entry name" value="MFS"/>
</dbReference>
<evidence type="ECO:0000256" key="7">
    <source>
        <dbReference type="SAM" id="Phobius"/>
    </source>
</evidence>
<feature type="transmembrane region" description="Helical" evidence="7">
    <location>
        <begin position="54"/>
        <end position="72"/>
    </location>
</feature>
<keyword evidence="10" id="KW-1185">Reference proteome</keyword>
<evidence type="ECO:0000256" key="4">
    <source>
        <dbReference type="ARBA" id="ARBA00022692"/>
    </source>
</evidence>
<dbReference type="AlphaFoldDB" id="A0A918QXJ8"/>
<evidence type="ECO:0000256" key="5">
    <source>
        <dbReference type="ARBA" id="ARBA00022989"/>
    </source>
</evidence>
<dbReference type="InterPro" id="IPR036259">
    <property type="entry name" value="MFS_trans_sf"/>
</dbReference>
<dbReference type="SUPFAM" id="SSF103473">
    <property type="entry name" value="MFS general substrate transporter"/>
    <property type="match status" value="1"/>
</dbReference>
<feature type="transmembrane region" description="Helical" evidence="7">
    <location>
        <begin position="84"/>
        <end position="102"/>
    </location>
</feature>
<dbReference type="CDD" id="cd17329">
    <property type="entry name" value="MFS_MdtH_MDR_like"/>
    <property type="match status" value="1"/>
</dbReference>
<name>A0A918QXJ8_9FLAO</name>
<evidence type="ECO:0000313" key="10">
    <source>
        <dbReference type="Proteomes" id="UP000636004"/>
    </source>
</evidence>
<protein>
    <submittedName>
        <fullName evidence="9">MFS transporter</fullName>
    </submittedName>
</protein>
<dbReference type="InterPro" id="IPR050171">
    <property type="entry name" value="MFS_Transporters"/>
</dbReference>
<feature type="transmembrane region" description="Helical" evidence="7">
    <location>
        <begin position="172"/>
        <end position="192"/>
    </location>
</feature>
<feature type="transmembrane region" description="Helical" evidence="7">
    <location>
        <begin position="145"/>
        <end position="166"/>
    </location>
</feature>
<dbReference type="Proteomes" id="UP000636004">
    <property type="component" value="Unassembled WGS sequence"/>
</dbReference>
<dbReference type="GO" id="GO:0022857">
    <property type="term" value="F:transmembrane transporter activity"/>
    <property type="evidence" value="ECO:0007669"/>
    <property type="project" value="InterPro"/>
</dbReference>
<proteinExistence type="predicted"/>
<dbReference type="Gene3D" id="1.20.1250.20">
    <property type="entry name" value="MFS general substrate transporter like domains"/>
    <property type="match status" value="1"/>
</dbReference>